<sequence length="48" mass="5422">MPGRQPRHGFLGRPGIRIYRIADLYRPALGLNPKWEERSSSRSLTTGG</sequence>
<dbReference type="Proteomes" id="UP000006281">
    <property type="component" value="Chromosome"/>
</dbReference>
<name>K0JNQ4_SACES</name>
<evidence type="ECO:0000313" key="2">
    <source>
        <dbReference type="Proteomes" id="UP000006281"/>
    </source>
</evidence>
<organism evidence="1 2">
    <name type="scientific">Saccharothrix espanaensis (strain ATCC 51144 / DSM 44229 / JCM 9112 / NBRC 15066 / NRRL 15764)</name>
    <dbReference type="NCBI Taxonomy" id="1179773"/>
    <lineage>
        <taxon>Bacteria</taxon>
        <taxon>Bacillati</taxon>
        <taxon>Actinomycetota</taxon>
        <taxon>Actinomycetes</taxon>
        <taxon>Pseudonocardiales</taxon>
        <taxon>Pseudonocardiaceae</taxon>
        <taxon>Saccharothrix</taxon>
    </lineage>
</organism>
<keyword evidence="2" id="KW-1185">Reference proteome</keyword>
<dbReference type="HOGENOM" id="CLU_3157494_0_0_11"/>
<dbReference type="RefSeq" id="WP_015097704.1">
    <property type="nucleotide sequence ID" value="NC_019673.1"/>
</dbReference>
<dbReference type="PATRIC" id="fig|1179773.3.peg.262"/>
<evidence type="ECO:0000313" key="1">
    <source>
        <dbReference type="EMBL" id="CCH27590.1"/>
    </source>
</evidence>
<dbReference type="KEGG" id="sesp:BN6_02570"/>
<gene>
    <name evidence="1" type="ordered locus">BN6_02570</name>
</gene>
<dbReference type="AlphaFoldDB" id="K0JNQ4"/>
<reference evidence="1 2" key="1">
    <citation type="journal article" date="2012" name="BMC Genomics">
        <title>Complete genome sequence of Saccharothrix espanaensis DSM 44229T and comparison to the other completely sequenced Pseudonocardiaceae.</title>
        <authorList>
            <person name="Strobel T."/>
            <person name="Al-Dilaimi A."/>
            <person name="Blom J."/>
            <person name="Gessner A."/>
            <person name="Kalinowski J."/>
            <person name="Luzhetska M."/>
            <person name="Puhler A."/>
            <person name="Szczepanowski R."/>
            <person name="Bechthold A."/>
            <person name="Ruckert C."/>
        </authorList>
    </citation>
    <scope>NUCLEOTIDE SEQUENCE [LARGE SCALE GENOMIC DNA]</scope>
    <source>
        <strain evidence="2">ATCC 51144 / DSM 44229 / JCM 9112 / NBRC 15066 / NRRL 15764</strain>
    </source>
</reference>
<proteinExistence type="predicted"/>
<dbReference type="EMBL" id="HE804045">
    <property type="protein sequence ID" value="CCH27590.1"/>
    <property type="molecule type" value="Genomic_DNA"/>
</dbReference>
<protein>
    <submittedName>
        <fullName evidence="1">Uncharacterized protein</fullName>
    </submittedName>
</protein>
<accession>K0JNQ4</accession>